<dbReference type="InterPro" id="IPR002213">
    <property type="entry name" value="UDP_glucos_trans"/>
</dbReference>
<evidence type="ECO:0000313" key="6">
    <source>
        <dbReference type="EMBL" id="KAK2141700.1"/>
    </source>
</evidence>
<reference evidence="6" key="1">
    <citation type="journal article" date="2023" name="Mol. Biol. Evol.">
        <title>Third-Generation Sequencing Reveals the Adaptive Role of the Epigenome in Three Deep-Sea Polychaetes.</title>
        <authorList>
            <person name="Perez M."/>
            <person name="Aroh O."/>
            <person name="Sun Y."/>
            <person name="Lan Y."/>
            <person name="Juniper S.K."/>
            <person name="Young C.R."/>
            <person name="Angers B."/>
            <person name="Qian P.Y."/>
        </authorList>
    </citation>
    <scope>NUCLEOTIDE SEQUENCE</scope>
    <source>
        <strain evidence="6">P08H-3</strain>
    </source>
</reference>
<name>A0AAD9MQH6_9ANNE</name>
<dbReference type="CDD" id="cd03784">
    <property type="entry name" value="GT1_Gtf-like"/>
    <property type="match status" value="1"/>
</dbReference>
<dbReference type="FunFam" id="3.40.50.2000:FF:000021">
    <property type="entry name" value="UDP-glucuronosyltransferase"/>
    <property type="match status" value="1"/>
</dbReference>
<dbReference type="AlphaFoldDB" id="A0AAD9MQH6"/>
<keyword evidence="2 4" id="KW-0328">Glycosyltransferase</keyword>
<evidence type="ECO:0000256" key="2">
    <source>
        <dbReference type="ARBA" id="ARBA00022676"/>
    </source>
</evidence>
<dbReference type="PANTHER" id="PTHR48043:SF145">
    <property type="entry name" value="FI06409P-RELATED"/>
    <property type="match status" value="1"/>
</dbReference>
<dbReference type="PANTHER" id="PTHR48043">
    <property type="entry name" value="EG:EG0003.4 PROTEIN-RELATED"/>
    <property type="match status" value="1"/>
</dbReference>
<dbReference type="GO" id="GO:0015020">
    <property type="term" value="F:glucuronosyltransferase activity"/>
    <property type="evidence" value="ECO:0007669"/>
    <property type="project" value="UniProtKB-EC"/>
</dbReference>
<evidence type="ECO:0000256" key="4">
    <source>
        <dbReference type="RuleBase" id="RU003718"/>
    </source>
</evidence>
<comment type="caution">
    <text evidence="6">The sequence shown here is derived from an EMBL/GenBank/DDBJ whole genome shotgun (WGS) entry which is preliminary data.</text>
</comment>
<evidence type="ECO:0000256" key="5">
    <source>
        <dbReference type="RuleBase" id="RU362059"/>
    </source>
</evidence>
<keyword evidence="3 4" id="KW-0808">Transferase</keyword>
<dbReference type="EMBL" id="JAODUP010001055">
    <property type="protein sequence ID" value="KAK2141700.1"/>
    <property type="molecule type" value="Genomic_DNA"/>
</dbReference>
<dbReference type="InterPro" id="IPR035595">
    <property type="entry name" value="UDP_glycos_trans_CS"/>
</dbReference>
<dbReference type="Proteomes" id="UP001208570">
    <property type="component" value="Unassembled WGS sequence"/>
</dbReference>
<dbReference type="SUPFAM" id="SSF53756">
    <property type="entry name" value="UDP-Glycosyltransferase/glycogen phosphorylase"/>
    <property type="match status" value="1"/>
</dbReference>
<dbReference type="Gene3D" id="3.40.50.2000">
    <property type="entry name" value="Glycogen Phosphorylase B"/>
    <property type="match status" value="1"/>
</dbReference>
<comment type="similarity">
    <text evidence="1 4">Belongs to the UDP-glycosyltransferase family.</text>
</comment>
<keyword evidence="7" id="KW-1185">Reference proteome</keyword>
<keyword evidence="5" id="KW-0812">Transmembrane</keyword>
<protein>
    <recommendedName>
        <fullName evidence="5">UDP-glucuronosyltransferase</fullName>
        <ecNumber evidence="5">2.4.1.17</ecNumber>
    </recommendedName>
</protein>
<sequence length="510" mass="57742">MKILLYIGFICLTIGLSRSAKVIILTQYHGSHIIYHAKIARLLADEGHAVDIILPTSYRIPDSLKGGSNVRILAHRKDSQSSDCHIEKRSKMLLDYAMSESTLEKLVIYTKLRMHTDPILDQTCKTLLNDAKLRKQLNTTDYDVAVVDLLSLECYWSLMDGWNIPVVTVGIYAYEWALRVPALPSFVPILYSSLDDRMTFWERVKNSVLYITSHLLLTSILSRPPYSIPSISRSSLYFALDDVGMDYPRPTMPNLIFIGDAIPDPGKPLPADIAAFVDGAEHGVVLVSFGSYLRRLPTGLTDKFCDAFKRIPQKVIWKQDNATLSGVDPDKVLMRSWLPQNDLLSHPNVKLLVSHCGRNSILEAIYHATPIIGFPTDVDQPYNARMVASRRFGSRMDFGDFSATELATKIIETIADETVSYNIRRASFLLRNKPDTPSKRMSYWVEHLATYGDDHLRSGAMHLNILQFYCIDVILVFIMVIGLMLIITYYTLKSIYRCFRGTSGLKRKSD</sequence>
<keyword evidence="5" id="KW-1133">Transmembrane helix</keyword>
<comment type="subcellular location">
    <subcellularLocation>
        <location evidence="5">Membrane</location>
        <topology evidence="5">Single-pass membrane protein</topology>
    </subcellularLocation>
</comment>
<dbReference type="PROSITE" id="PS00375">
    <property type="entry name" value="UDPGT"/>
    <property type="match status" value="1"/>
</dbReference>
<evidence type="ECO:0000256" key="1">
    <source>
        <dbReference type="ARBA" id="ARBA00009995"/>
    </source>
</evidence>
<dbReference type="GO" id="GO:0016020">
    <property type="term" value="C:membrane"/>
    <property type="evidence" value="ECO:0007669"/>
    <property type="project" value="UniProtKB-SubCell"/>
</dbReference>
<keyword evidence="5" id="KW-0472">Membrane</keyword>
<evidence type="ECO:0000313" key="7">
    <source>
        <dbReference type="Proteomes" id="UP001208570"/>
    </source>
</evidence>
<dbReference type="EC" id="2.4.1.17" evidence="5"/>
<comment type="catalytic activity">
    <reaction evidence="5">
        <text>glucuronate acceptor + UDP-alpha-D-glucuronate = acceptor beta-D-glucuronoside + UDP + H(+)</text>
        <dbReference type="Rhea" id="RHEA:21032"/>
        <dbReference type="ChEBI" id="CHEBI:15378"/>
        <dbReference type="ChEBI" id="CHEBI:58052"/>
        <dbReference type="ChEBI" id="CHEBI:58223"/>
        <dbReference type="ChEBI" id="CHEBI:132367"/>
        <dbReference type="ChEBI" id="CHEBI:132368"/>
        <dbReference type="EC" id="2.4.1.17"/>
    </reaction>
</comment>
<accession>A0AAD9MQH6</accession>
<gene>
    <name evidence="6" type="ORF">LSH36_1055g00085</name>
</gene>
<evidence type="ECO:0000256" key="3">
    <source>
        <dbReference type="ARBA" id="ARBA00022679"/>
    </source>
</evidence>
<dbReference type="Pfam" id="PF00201">
    <property type="entry name" value="UDPGT"/>
    <property type="match status" value="1"/>
</dbReference>
<dbReference type="InterPro" id="IPR050271">
    <property type="entry name" value="UDP-glycosyltransferase"/>
</dbReference>
<proteinExistence type="inferred from homology"/>
<feature type="transmembrane region" description="Helical" evidence="5">
    <location>
        <begin position="466"/>
        <end position="492"/>
    </location>
</feature>
<organism evidence="6 7">
    <name type="scientific">Paralvinella palmiformis</name>
    <dbReference type="NCBI Taxonomy" id="53620"/>
    <lineage>
        <taxon>Eukaryota</taxon>
        <taxon>Metazoa</taxon>
        <taxon>Spiralia</taxon>
        <taxon>Lophotrochozoa</taxon>
        <taxon>Annelida</taxon>
        <taxon>Polychaeta</taxon>
        <taxon>Sedentaria</taxon>
        <taxon>Canalipalpata</taxon>
        <taxon>Terebellida</taxon>
        <taxon>Terebelliformia</taxon>
        <taxon>Alvinellidae</taxon>
        <taxon>Paralvinella</taxon>
    </lineage>
</organism>